<dbReference type="RefSeq" id="WP_185680078.1">
    <property type="nucleotide sequence ID" value="NZ_JACLAX010000016.1"/>
</dbReference>
<organism evidence="2 3">
    <name type="scientific">Novosphingobium piscinae</name>
    <dbReference type="NCBI Taxonomy" id="1507448"/>
    <lineage>
        <taxon>Bacteria</taxon>
        <taxon>Pseudomonadati</taxon>
        <taxon>Pseudomonadota</taxon>
        <taxon>Alphaproteobacteria</taxon>
        <taxon>Sphingomonadales</taxon>
        <taxon>Sphingomonadaceae</taxon>
        <taxon>Novosphingobium</taxon>
    </lineage>
</organism>
<evidence type="ECO:0000256" key="1">
    <source>
        <dbReference type="SAM" id="Phobius"/>
    </source>
</evidence>
<comment type="caution">
    <text evidence="2">The sequence shown here is derived from an EMBL/GenBank/DDBJ whole genome shotgun (WGS) entry which is preliminary data.</text>
</comment>
<dbReference type="Proteomes" id="UP000551327">
    <property type="component" value="Unassembled WGS sequence"/>
</dbReference>
<accession>A0A7X1KQY5</accession>
<keyword evidence="3" id="KW-1185">Reference proteome</keyword>
<protein>
    <submittedName>
        <fullName evidence="2">LPS export ABC transporter periplasmic protein LptC</fullName>
    </submittedName>
</protein>
<keyword evidence="1" id="KW-0812">Transmembrane</keyword>
<feature type="transmembrane region" description="Helical" evidence="1">
    <location>
        <begin position="28"/>
        <end position="51"/>
    </location>
</feature>
<reference evidence="2 3" key="1">
    <citation type="submission" date="2020-08" db="EMBL/GenBank/DDBJ databases">
        <title>The genome sequence of type strain Novosphingobium piscinae KCTC 42194.</title>
        <authorList>
            <person name="Liu Y."/>
        </authorList>
    </citation>
    <scope>NUCLEOTIDE SEQUENCE [LARGE SCALE GENOMIC DNA]</scope>
    <source>
        <strain evidence="2 3">KCTC 42194</strain>
    </source>
</reference>
<gene>
    <name evidence="2" type="ORF">H7F53_13750</name>
</gene>
<dbReference type="AlphaFoldDB" id="A0A7X1KQY5"/>
<keyword evidence="1" id="KW-1133">Transmembrane helix</keyword>
<keyword evidence="1" id="KW-0472">Membrane</keyword>
<evidence type="ECO:0000313" key="2">
    <source>
        <dbReference type="EMBL" id="MBC2670214.1"/>
    </source>
</evidence>
<evidence type="ECO:0000313" key="3">
    <source>
        <dbReference type="Proteomes" id="UP000551327"/>
    </source>
</evidence>
<sequence>MTDQADLIRNRRRLFAMPGGSHDRLVGFLARFLPAGIGAVAAVMVITPLFPRGEVSFLLDRNKVALTSERLRVEQAMYRGEDKRGRPFSVTAGQAVQRSNSLPEVEMNDLSARILLSDGPAELKAGSARYDIRANTMDVAGPIDFRAADGYRMTTSNVLIDLKRQQVTGTGGVAGAVPSGTFSAERIEADLDARVVALRGRARLRMQGTPPAR</sequence>
<proteinExistence type="predicted"/>
<name>A0A7X1KQY5_9SPHN</name>
<dbReference type="EMBL" id="JACLAX010000016">
    <property type="protein sequence ID" value="MBC2670214.1"/>
    <property type="molecule type" value="Genomic_DNA"/>
</dbReference>